<name>K0SWI3_THAOC</name>
<dbReference type="Gene3D" id="3.30.710.10">
    <property type="entry name" value="Potassium Channel Kv1.1, Chain A"/>
    <property type="match status" value="1"/>
</dbReference>
<dbReference type="SUPFAM" id="SSF54695">
    <property type="entry name" value="POZ domain"/>
    <property type="match status" value="1"/>
</dbReference>
<dbReference type="CDD" id="cd00121">
    <property type="entry name" value="MATH"/>
    <property type="match status" value="1"/>
</dbReference>
<organism evidence="3 4">
    <name type="scientific">Thalassiosira oceanica</name>
    <name type="common">Marine diatom</name>
    <dbReference type="NCBI Taxonomy" id="159749"/>
    <lineage>
        <taxon>Eukaryota</taxon>
        <taxon>Sar</taxon>
        <taxon>Stramenopiles</taxon>
        <taxon>Ochrophyta</taxon>
        <taxon>Bacillariophyta</taxon>
        <taxon>Coscinodiscophyceae</taxon>
        <taxon>Thalassiosirophycidae</taxon>
        <taxon>Thalassiosirales</taxon>
        <taxon>Thalassiosiraceae</taxon>
        <taxon>Thalassiosira</taxon>
    </lineage>
</organism>
<dbReference type="OrthoDB" id="56960at2759"/>
<dbReference type="PROSITE" id="PS50097">
    <property type="entry name" value="BTB"/>
    <property type="match status" value="1"/>
</dbReference>
<dbReference type="SUPFAM" id="SSF49599">
    <property type="entry name" value="TRAF domain-like"/>
    <property type="match status" value="1"/>
</dbReference>
<accession>K0SWI3</accession>
<dbReference type="InterPro" id="IPR008974">
    <property type="entry name" value="TRAF-like"/>
</dbReference>
<dbReference type="Gene3D" id="2.60.210.10">
    <property type="entry name" value="Apoptosis, Tumor Necrosis Factor Receptor Associated Protein 2, Chain A"/>
    <property type="match status" value="1"/>
</dbReference>
<feature type="domain" description="MATH" evidence="2">
    <location>
        <begin position="20"/>
        <end position="146"/>
    </location>
</feature>
<feature type="domain" description="BTB" evidence="1">
    <location>
        <begin position="172"/>
        <end position="257"/>
    </location>
</feature>
<evidence type="ECO:0000259" key="1">
    <source>
        <dbReference type="PROSITE" id="PS50097"/>
    </source>
</evidence>
<protein>
    <recommendedName>
        <fullName evidence="5">BTB domain-containing protein</fullName>
    </recommendedName>
</protein>
<dbReference type="PANTHER" id="PTHR26379:SF187">
    <property type="entry name" value="OS07G0655300 PROTEIN"/>
    <property type="match status" value="1"/>
</dbReference>
<dbReference type="GO" id="GO:0016567">
    <property type="term" value="P:protein ubiquitination"/>
    <property type="evidence" value="ECO:0007669"/>
    <property type="project" value="InterPro"/>
</dbReference>
<proteinExistence type="predicted"/>
<dbReference type="PANTHER" id="PTHR26379">
    <property type="entry name" value="BTB/POZ AND MATH DOMAIN-CONTAINING PROTEIN 1"/>
    <property type="match status" value="1"/>
</dbReference>
<keyword evidence="4" id="KW-1185">Reference proteome</keyword>
<dbReference type="Proteomes" id="UP000266841">
    <property type="component" value="Unassembled WGS sequence"/>
</dbReference>
<dbReference type="PROSITE" id="PS50144">
    <property type="entry name" value="MATH"/>
    <property type="match status" value="1"/>
</dbReference>
<comment type="caution">
    <text evidence="3">The sequence shown here is derived from an EMBL/GenBank/DDBJ whole genome shotgun (WGS) entry which is preliminary data.</text>
</comment>
<evidence type="ECO:0000259" key="2">
    <source>
        <dbReference type="PROSITE" id="PS50144"/>
    </source>
</evidence>
<reference evidence="3 4" key="1">
    <citation type="journal article" date="2012" name="Genome Biol.">
        <title>Genome and low-iron response of an oceanic diatom adapted to chronic iron limitation.</title>
        <authorList>
            <person name="Lommer M."/>
            <person name="Specht M."/>
            <person name="Roy A.S."/>
            <person name="Kraemer L."/>
            <person name="Andreson R."/>
            <person name="Gutowska M.A."/>
            <person name="Wolf J."/>
            <person name="Bergner S.V."/>
            <person name="Schilhabel M.B."/>
            <person name="Klostermeier U.C."/>
            <person name="Beiko R.G."/>
            <person name="Rosenstiel P."/>
            <person name="Hippler M."/>
            <person name="Laroche J."/>
        </authorList>
    </citation>
    <scope>NUCLEOTIDE SEQUENCE [LARGE SCALE GENOMIC DNA]</scope>
    <source>
        <strain evidence="3 4">CCMP1005</strain>
    </source>
</reference>
<dbReference type="EMBL" id="AGNL01009553">
    <property type="protein sequence ID" value="EJK69785.1"/>
    <property type="molecule type" value="Genomic_DNA"/>
</dbReference>
<evidence type="ECO:0008006" key="5">
    <source>
        <dbReference type="Google" id="ProtNLM"/>
    </source>
</evidence>
<dbReference type="InterPro" id="IPR045005">
    <property type="entry name" value="BPM1-6"/>
</dbReference>
<dbReference type="Pfam" id="PF22486">
    <property type="entry name" value="MATH_2"/>
    <property type="match status" value="1"/>
</dbReference>
<gene>
    <name evidence="3" type="ORF">THAOC_08920</name>
</gene>
<dbReference type="AlphaFoldDB" id="K0SWI3"/>
<dbReference type="Pfam" id="PF00651">
    <property type="entry name" value="BTB"/>
    <property type="match status" value="1"/>
</dbReference>
<dbReference type="InterPro" id="IPR002083">
    <property type="entry name" value="MATH/TRAF_dom"/>
</dbReference>
<sequence>MIMIAPNEPTDWLGPPSASNYQHRVFFHGFGTYPTTQGEYVHSDQFTCFGHEWRVRIYRGGYDGVAAGHDDVSLYLENMSNHRRGTVVDFLIYIVSPAGQLISTEHGIEKNASFKSGSLRGFADFVNFRDVDDYLIDGSMVLEIHMRTLHDNGPVLPAFTLNLSSALGESGGDVEVVVANVNETRELVKRQKRNETSFIVHSLILKHACPVLASMVDSSNRDTSNRRVVQLPGDKIDPDAFNCVLRYLYGDKLSKGDIADHGLPIIRAAHYLGVLELKLFAETVFVQEVPITVDTLEHLADFAEANECGILMEAISIYFVKNAIDIARRPNGLGLPQKAYKYIAYAIAMRGGISHRLETWPIVRVQERLHEHGICVDGLRETLIRKLEHHLH</sequence>
<evidence type="ECO:0000313" key="4">
    <source>
        <dbReference type="Proteomes" id="UP000266841"/>
    </source>
</evidence>
<dbReference type="InterPro" id="IPR000210">
    <property type="entry name" value="BTB/POZ_dom"/>
</dbReference>
<evidence type="ECO:0000313" key="3">
    <source>
        <dbReference type="EMBL" id="EJK69785.1"/>
    </source>
</evidence>
<dbReference type="CDD" id="cd18186">
    <property type="entry name" value="BTB_POZ_ZBTB_KLHL-like"/>
    <property type="match status" value="1"/>
</dbReference>
<dbReference type="InterPro" id="IPR011333">
    <property type="entry name" value="SKP1/BTB/POZ_sf"/>
</dbReference>